<feature type="region of interest" description="Disordered" evidence="1">
    <location>
        <begin position="176"/>
        <end position="210"/>
    </location>
</feature>
<feature type="compositionally biased region" description="Low complexity" evidence="1">
    <location>
        <begin position="913"/>
        <end position="941"/>
    </location>
</feature>
<feature type="compositionally biased region" description="Polar residues" evidence="1">
    <location>
        <begin position="146"/>
        <end position="164"/>
    </location>
</feature>
<dbReference type="CDD" id="cd22249">
    <property type="entry name" value="UDM1_RNF168_RNF169-like"/>
    <property type="match status" value="1"/>
</dbReference>
<feature type="compositionally biased region" description="Polar residues" evidence="1">
    <location>
        <begin position="864"/>
        <end position="874"/>
    </location>
</feature>
<feature type="compositionally biased region" description="Basic and acidic residues" evidence="1">
    <location>
        <begin position="178"/>
        <end position="191"/>
    </location>
</feature>
<dbReference type="AlphaFoldDB" id="A0A7R9IB19"/>
<sequence length="941" mass="105872">MYGKTSAFLFFHESSGRKPRSRSPNSKADMQNRFKWEKFRRRVDTLERELNKELQFHEKNPEKHPLYPEEWKKFWNKRYKELQADKKDPSKHDFKPEWISFWNIRMKELHNDVLRVKKEEILEELGLPIEGDVQTPHHPRWPPSQPYINQRNKHQSPSTRDVTTSDIRNTWRALTGGDIKDGRRSPNHWDEEYMGSGRGGRSRPGYSGSSEPVRVLTVLRLLTAMESQLGSLGPRVNDLMGVALSMEKVSPHSSDTMLMNPEHTVLFETVYEKLKGQLIAGIVDRNMMGATRSCVQHISELMERADKMPQHGQRESGTFASAPAPAPARRVPVATPPPPPIAKTVAEPVTVPGVGAVDKVAIAQQIAAALVAQGKTDVTYDQLQTLISAVVGMAQASAEAHQPLSTAEYLSQLQQGADPVKSAVVPQPKVLSSSMAHVSPPTVVASNPPALKTPPTPDSTVSALQLLQSAYDEPQARVSPPSLGKENVKSILRPKVSILKSTTPTILKPQTSILKPHTPPTAPKIAPVVEVEVDPMAELSDSDLKTLLSNFKDLSTEEQHRLILYLKKLEATEPEKVERLRQFVNLGQPTPEKPVFQAVVNKPVAQQFMGARGLEEKLLSMGGHVTTENQNQSMTENSTPQHLMSGRLSPFSLRQGGINPCQEELKKRDRSPSPLPMMNLNDSDDDDDDYSYEDIYAAASKKVREKELEEERKRKEEEDERRKIEEDKKRKEDEARRQDEEKKREDARKREEEAKKLDELAAKKREEERKKLEGERLRQMEEVRKRHEEESRRMMVDVERLRALKDDPGALLNKTNALIANIMGELPAKFGGANRVISPADQSQRRPAQSEPVNVQEAYGETRTYSGYSNSSGVGQAGAGQYQTGYTDEYSGYYPQQQTPTGYTEPGYGQAEYGQSGYQPYQTGQYPNQGGYYPGSSQGYY</sequence>
<feature type="compositionally biased region" description="Polar residues" evidence="1">
    <location>
        <begin position="627"/>
        <end position="642"/>
    </location>
</feature>
<evidence type="ECO:0000313" key="2">
    <source>
        <dbReference type="EMBL" id="CAD7454543.1"/>
    </source>
</evidence>
<feature type="region of interest" description="Disordered" evidence="1">
    <location>
        <begin position="439"/>
        <end position="459"/>
    </location>
</feature>
<feature type="region of interest" description="Disordered" evidence="1">
    <location>
        <begin position="133"/>
        <end position="164"/>
    </location>
</feature>
<gene>
    <name evidence="2" type="ORF">TTEB3V08_LOCUS2645</name>
</gene>
<reference evidence="2" key="1">
    <citation type="submission" date="2020-11" db="EMBL/GenBank/DDBJ databases">
        <authorList>
            <person name="Tran Van P."/>
        </authorList>
    </citation>
    <scope>NUCLEOTIDE SEQUENCE</scope>
</reference>
<feature type="region of interest" description="Disordered" evidence="1">
    <location>
        <begin position="310"/>
        <end position="331"/>
    </location>
</feature>
<proteinExistence type="predicted"/>
<dbReference type="EMBL" id="OE000635">
    <property type="protein sequence ID" value="CAD7454543.1"/>
    <property type="molecule type" value="Genomic_DNA"/>
</dbReference>
<feature type="region of interest" description="Disordered" evidence="1">
    <location>
        <begin position="627"/>
        <end position="690"/>
    </location>
</feature>
<feature type="region of interest" description="Disordered" evidence="1">
    <location>
        <begin position="702"/>
        <end position="792"/>
    </location>
</feature>
<organism evidence="2">
    <name type="scientific">Timema tahoe</name>
    <dbReference type="NCBI Taxonomy" id="61484"/>
    <lineage>
        <taxon>Eukaryota</taxon>
        <taxon>Metazoa</taxon>
        <taxon>Ecdysozoa</taxon>
        <taxon>Arthropoda</taxon>
        <taxon>Hexapoda</taxon>
        <taxon>Insecta</taxon>
        <taxon>Pterygota</taxon>
        <taxon>Neoptera</taxon>
        <taxon>Polyneoptera</taxon>
        <taxon>Phasmatodea</taxon>
        <taxon>Timematodea</taxon>
        <taxon>Timematoidea</taxon>
        <taxon>Timematidae</taxon>
        <taxon>Timema</taxon>
    </lineage>
</organism>
<feature type="region of interest" description="Disordered" evidence="1">
    <location>
        <begin position="864"/>
        <end position="941"/>
    </location>
</feature>
<feature type="compositionally biased region" description="Low complexity" evidence="1">
    <location>
        <begin position="320"/>
        <end position="331"/>
    </location>
</feature>
<evidence type="ECO:0000256" key="1">
    <source>
        <dbReference type="SAM" id="MobiDB-lite"/>
    </source>
</evidence>
<name>A0A7R9IB19_9NEOP</name>
<protein>
    <submittedName>
        <fullName evidence="2">Uncharacterized protein</fullName>
    </submittedName>
</protein>
<accession>A0A7R9IB19</accession>